<dbReference type="AlphaFoldDB" id="S3DFH1"/>
<name>S3DFH1_GLAL2</name>
<evidence type="ECO:0000313" key="2">
    <source>
        <dbReference type="EMBL" id="EPE35854.1"/>
    </source>
</evidence>
<organism evidence="2 3">
    <name type="scientific">Glarea lozoyensis (strain ATCC 20868 / MF5171)</name>
    <dbReference type="NCBI Taxonomy" id="1116229"/>
    <lineage>
        <taxon>Eukaryota</taxon>
        <taxon>Fungi</taxon>
        <taxon>Dikarya</taxon>
        <taxon>Ascomycota</taxon>
        <taxon>Pezizomycotina</taxon>
        <taxon>Leotiomycetes</taxon>
        <taxon>Helotiales</taxon>
        <taxon>Helotiaceae</taxon>
        <taxon>Glarea</taxon>
    </lineage>
</organism>
<sequence>MSSSQTPQTLHRFLDLPSELQDQIWALAIEAENKIIEIKHYDFLHYRNGRRVPDSEAAKEKEIYRHNTTSSDRRRLFNASKGSRKVLQEKYDVQRLKVMYKRSVYFIPRLDTIYFGPSSYVASWNWPWVDSLDARDDTYCGYDRFGANILATPPSGLAPLGEFAWGWHPLMMSREYKAERMKIQNVAVELNFWLGTQAHDDEAYLVNEFPNIRRFTVTTGDLGERATSFDSGYWGKFQFCMQNLRLVPCCHMFGQNLASLPAFYSARGRKMEAHLGDITFKSKCVPIDFTPIRDVAYDRKYPRELRERLRNTLFQTRLVERGGVYYGHDSRIKLRPGDWGCPEIHRPQDEDGPLCVNRSGWTRTVEALVDY</sequence>
<accession>S3DFH1</accession>
<dbReference type="HOGENOM" id="CLU_746070_0_0_1"/>
<dbReference type="KEGG" id="glz:GLAREA_05192"/>
<dbReference type="RefSeq" id="XP_008076672.1">
    <property type="nucleotide sequence ID" value="XM_008078481.1"/>
</dbReference>
<dbReference type="GeneID" id="19464246"/>
<dbReference type="InterPro" id="IPR045518">
    <property type="entry name" value="2EXR"/>
</dbReference>
<dbReference type="EMBL" id="KE145353">
    <property type="protein sequence ID" value="EPE35854.1"/>
    <property type="molecule type" value="Genomic_DNA"/>
</dbReference>
<dbReference type="PANTHER" id="PTHR35910">
    <property type="entry name" value="2EXR DOMAIN-CONTAINING PROTEIN"/>
    <property type="match status" value="1"/>
</dbReference>
<evidence type="ECO:0000313" key="3">
    <source>
        <dbReference type="Proteomes" id="UP000016922"/>
    </source>
</evidence>
<keyword evidence="3" id="KW-1185">Reference proteome</keyword>
<dbReference type="Proteomes" id="UP000016922">
    <property type="component" value="Unassembled WGS sequence"/>
</dbReference>
<proteinExistence type="predicted"/>
<dbReference type="PANTHER" id="PTHR35910:SF6">
    <property type="entry name" value="2EXR DOMAIN-CONTAINING PROTEIN"/>
    <property type="match status" value="1"/>
</dbReference>
<reference evidence="2 3" key="1">
    <citation type="journal article" date="2013" name="BMC Genomics">
        <title>Genomics-driven discovery of the pneumocandin biosynthetic gene cluster in the fungus Glarea lozoyensis.</title>
        <authorList>
            <person name="Chen L."/>
            <person name="Yue Q."/>
            <person name="Zhang X."/>
            <person name="Xiang M."/>
            <person name="Wang C."/>
            <person name="Li S."/>
            <person name="Che Y."/>
            <person name="Ortiz-Lopez F.J."/>
            <person name="Bills G.F."/>
            <person name="Liu X."/>
            <person name="An Z."/>
        </authorList>
    </citation>
    <scope>NUCLEOTIDE SEQUENCE [LARGE SCALE GENOMIC DNA]</scope>
    <source>
        <strain evidence="3">ATCC 20868 / MF5171</strain>
    </source>
</reference>
<protein>
    <recommendedName>
        <fullName evidence="1">2EXR domain-containing protein</fullName>
    </recommendedName>
</protein>
<evidence type="ECO:0000259" key="1">
    <source>
        <dbReference type="Pfam" id="PF20150"/>
    </source>
</evidence>
<dbReference type="Pfam" id="PF20150">
    <property type="entry name" value="2EXR"/>
    <property type="match status" value="1"/>
</dbReference>
<feature type="domain" description="2EXR" evidence="1">
    <location>
        <begin position="11"/>
        <end position="113"/>
    </location>
</feature>
<gene>
    <name evidence="2" type="ORF">GLAREA_05192</name>
</gene>